<name>A0ABT9YRI1_9STRE</name>
<dbReference type="InterPro" id="IPR018189">
    <property type="entry name" value="Phosphoglucose_isomerase_CS"/>
</dbReference>
<dbReference type="InterPro" id="IPR035482">
    <property type="entry name" value="SIS_PGI_2"/>
</dbReference>
<keyword evidence="4 5" id="KW-0413">Isomerase</keyword>
<dbReference type="PANTHER" id="PTHR11469">
    <property type="entry name" value="GLUCOSE-6-PHOSPHATE ISOMERASE"/>
    <property type="match status" value="1"/>
</dbReference>
<evidence type="ECO:0000313" key="6">
    <source>
        <dbReference type="EMBL" id="MDQ0222599.1"/>
    </source>
</evidence>
<organism evidence="6 7">
    <name type="scientific">Streptococcus moroccensis</name>
    <dbReference type="NCBI Taxonomy" id="1451356"/>
    <lineage>
        <taxon>Bacteria</taxon>
        <taxon>Bacillati</taxon>
        <taxon>Bacillota</taxon>
        <taxon>Bacilli</taxon>
        <taxon>Lactobacillales</taxon>
        <taxon>Streptococcaceae</taxon>
        <taxon>Streptococcus</taxon>
    </lineage>
</organism>
<gene>
    <name evidence="6" type="ORF">J2S23_001151</name>
</gene>
<dbReference type="PANTHER" id="PTHR11469:SF1">
    <property type="entry name" value="GLUCOSE-6-PHOSPHATE ISOMERASE"/>
    <property type="match status" value="1"/>
</dbReference>
<evidence type="ECO:0000256" key="1">
    <source>
        <dbReference type="ARBA" id="ARBA00011952"/>
    </source>
</evidence>
<dbReference type="InterPro" id="IPR046348">
    <property type="entry name" value="SIS_dom_sf"/>
</dbReference>
<dbReference type="EMBL" id="JAUSTM010000009">
    <property type="protein sequence ID" value="MDQ0222599.1"/>
    <property type="molecule type" value="Genomic_DNA"/>
</dbReference>
<protein>
    <recommendedName>
        <fullName evidence="1 5">Glucose-6-phosphate isomerase</fullName>
        <ecNumber evidence="1 5">5.3.1.9</ecNumber>
    </recommendedName>
</protein>
<evidence type="ECO:0000256" key="2">
    <source>
        <dbReference type="ARBA" id="ARBA00022432"/>
    </source>
</evidence>
<comment type="caution">
    <text evidence="6">The sequence shown here is derived from an EMBL/GenBank/DDBJ whole genome shotgun (WGS) entry which is preliminary data.</text>
</comment>
<dbReference type="SUPFAM" id="SSF53697">
    <property type="entry name" value="SIS domain"/>
    <property type="match status" value="1"/>
</dbReference>
<accession>A0ABT9YRI1</accession>
<reference evidence="6 7" key="1">
    <citation type="submission" date="2023-07" db="EMBL/GenBank/DDBJ databases">
        <title>Genomic Encyclopedia of Type Strains, Phase IV (KMG-IV): sequencing the most valuable type-strain genomes for metagenomic binning, comparative biology and taxonomic classification.</title>
        <authorList>
            <person name="Goeker M."/>
        </authorList>
    </citation>
    <scope>NUCLEOTIDE SEQUENCE [LARGE SCALE GENOMIC DNA]</scope>
    <source>
        <strain evidence="6 7">DSM 105143</strain>
    </source>
</reference>
<keyword evidence="7" id="KW-1185">Reference proteome</keyword>
<sequence>MITFKKSFKNIEDQNKYNAYLNDHVNIIGEIVEGEADYLDNLGWFSVDKWANEGFLSQFKALATEIREKADVFILIGVGGSNNAARSVIEALQVDGPEIIYSGNTLSPHQFNKVLAQLEGKSVYMNCIAKNFETLEPGSSFRVLRQYIINQYGEEEAAKRIIATGSRNSSLEQLCKDNGYTFLEFPEDVGGRFTSMTSVGLLPMAVAGLDIDAMVSGARDMQQQLHNDKTIDNQAYRYASYRNFEYENGYKVEMLASFEPQFRWFNKWWLQLFGESEGKDSKGILPTYAEYSEDLHAIGQFIQDGSPIVFETFIDVKKANASLVVKSDDKKDYFDYLDGKDFWQINKIAFEATFAAHSEKLPCAMIEVDEIDAYNFGQLFYFFQFACYLSCTLMGVNPFNQPGVEAYKQLMFTSLKK</sequence>
<dbReference type="InterPro" id="IPR001672">
    <property type="entry name" value="G6P_Isomerase"/>
</dbReference>
<dbReference type="Proteomes" id="UP001223079">
    <property type="component" value="Unassembled WGS sequence"/>
</dbReference>
<dbReference type="PROSITE" id="PS51463">
    <property type="entry name" value="P_GLUCOSE_ISOMERASE_3"/>
    <property type="match status" value="1"/>
</dbReference>
<keyword evidence="2 5" id="KW-0312">Gluconeogenesis</keyword>
<dbReference type="GO" id="GO:0004347">
    <property type="term" value="F:glucose-6-phosphate isomerase activity"/>
    <property type="evidence" value="ECO:0007669"/>
    <property type="project" value="UniProtKB-EC"/>
</dbReference>
<comment type="catalytic activity">
    <reaction evidence="5">
        <text>alpha-D-glucose 6-phosphate = beta-D-fructose 6-phosphate</text>
        <dbReference type="Rhea" id="RHEA:11816"/>
        <dbReference type="ChEBI" id="CHEBI:57634"/>
        <dbReference type="ChEBI" id="CHEBI:58225"/>
        <dbReference type="EC" id="5.3.1.9"/>
    </reaction>
</comment>
<comment type="similarity">
    <text evidence="5">Belongs to the GPI family.</text>
</comment>
<evidence type="ECO:0000256" key="4">
    <source>
        <dbReference type="ARBA" id="ARBA00023235"/>
    </source>
</evidence>
<keyword evidence="3 5" id="KW-0324">Glycolysis</keyword>
<comment type="pathway">
    <text evidence="5">Carbohydrate degradation; glycolysis; D-glyceraldehyde 3-phosphate and glycerone phosphate from D-glucose: step 2/4.</text>
</comment>
<dbReference type="CDD" id="cd05016">
    <property type="entry name" value="SIS_PGI_2"/>
    <property type="match status" value="1"/>
</dbReference>
<evidence type="ECO:0000313" key="7">
    <source>
        <dbReference type="Proteomes" id="UP001223079"/>
    </source>
</evidence>
<dbReference type="PRINTS" id="PR00662">
    <property type="entry name" value="G6PISOMERASE"/>
</dbReference>
<dbReference type="Pfam" id="PF00342">
    <property type="entry name" value="PGI"/>
    <property type="match status" value="1"/>
</dbReference>
<evidence type="ECO:0000256" key="3">
    <source>
        <dbReference type="ARBA" id="ARBA00023152"/>
    </source>
</evidence>
<dbReference type="PROSITE" id="PS00765">
    <property type="entry name" value="P_GLUCOSE_ISOMERASE_1"/>
    <property type="match status" value="1"/>
</dbReference>
<evidence type="ECO:0000256" key="5">
    <source>
        <dbReference type="RuleBase" id="RU000612"/>
    </source>
</evidence>
<dbReference type="Gene3D" id="3.40.50.10490">
    <property type="entry name" value="Glucose-6-phosphate isomerase like protein, domain 1"/>
    <property type="match status" value="2"/>
</dbReference>
<dbReference type="RefSeq" id="WP_307121790.1">
    <property type="nucleotide sequence ID" value="NZ_JAUSTM010000009.1"/>
</dbReference>
<dbReference type="EC" id="5.3.1.9" evidence="1 5"/>
<proteinExistence type="inferred from homology"/>